<keyword evidence="4" id="KW-1185">Reference proteome</keyword>
<gene>
    <name evidence="3" type="ORF">Ga0080559_TMP2498</name>
</gene>
<dbReference type="InterPro" id="IPR014729">
    <property type="entry name" value="Rossmann-like_a/b/a_fold"/>
</dbReference>
<dbReference type="Proteomes" id="UP000186559">
    <property type="component" value="Chromosome"/>
</dbReference>
<dbReference type="OrthoDB" id="9792500at2"/>
<dbReference type="InterPro" id="IPR006016">
    <property type="entry name" value="UspA"/>
</dbReference>
<dbReference type="EMBL" id="CP014796">
    <property type="protein sequence ID" value="APX23294.1"/>
    <property type="molecule type" value="Genomic_DNA"/>
</dbReference>
<dbReference type="PANTHER" id="PTHR46268">
    <property type="entry name" value="STRESS RESPONSE PROTEIN NHAX"/>
    <property type="match status" value="1"/>
</dbReference>
<evidence type="ECO:0000313" key="3">
    <source>
        <dbReference type="EMBL" id="APX23294.1"/>
    </source>
</evidence>
<dbReference type="InterPro" id="IPR006015">
    <property type="entry name" value="Universal_stress_UspA"/>
</dbReference>
<dbReference type="KEGG" id="tpro:Ga0080559_TMP2498"/>
<dbReference type="AlphaFoldDB" id="A0A1U7D547"/>
<proteinExistence type="inferred from homology"/>
<dbReference type="PRINTS" id="PR01438">
    <property type="entry name" value="UNVRSLSTRESS"/>
</dbReference>
<dbReference type="RefSeq" id="WP_076623404.1">
    <property type="nucleotide sequence ID" value="NZ_BMEW01000005.1"/>
</dbReference>
<sequence length="135" mass="14519">MYKNILVPIAFDSDAKAEAAMAVAKQLAADDSEITLLHVMEHIPGYAISYMPPDYLKQSRDAIQSELDAMAAKFGQAKGLVVEGHSGRTILDFAEDNGIDLIVVASHRPGMGDMLLGSTATQVVRHANCAVHVLR</sequence>
<dbReference type="SUPFAM" id="SSF52402">
    <property type="entry name" value="Adenine nucleotide alpha hydrolases-like"/>
    <property type="match status" value="1"/>
</dbReference>
<dbReference type="Gene3D" id="3.40.50.620">
    <property type="entry name" value="HUPs"/>
    <property type="match status" value="1"/>
</dbReference>
<evidence type="ECO:0000259" key="2">
    <source>
        <dbReference type="Pfam" id="PF00582"/>
    </source>
</evidence>
<dbReference type="PANTHER" id="PTHR46268:SF6">
    <property type="entry name" value="UNIVERSAL STRESS PROTEIN UP12"/>
    <property type="match status" value="1"/>
</dbReference>
<dbReference type="Pfam" id="PF00582">
    <property type="entry name" value="Usp"/>
    <property type="match status" value="1"/>
</dbReference>
<protein>
    <submittedName>
        <fullName evidence="3">Universal stress protein UspA-like protein</fullName>
    </submittedName>
</protein>
<feature type="domain" description="UspA" evidence="2">
    <location>
        <begin position="1"/>
        <end position="135"/>
    </location>
</feature>
<comment type="similarity">
    <text evidence="1">Belongs to the universal stress protein A family.</text>
</comment>
<evidence type="ECO:0000256" key="1">
    <source>
        <dbReference type="ARBA" id="ARBA00008791"/>
    </source>
</evidence>
<evidence type="ECO:0000313" key="4">
    <source>
        <dbReference type="Proteomes" id="UP000186559"/>
    </source>
</evidence>
<dbReference type="STRING" id="1229727.Ga0080559_TMP2498"/>
<dbReference type="CDD" id="cd00293">
    <property type="entry name" value="USP-like"/>
    <property type="match status" value="1"/>
</dbReference>
<organism evidence="3 4">
    <name type="scientific">Salipiger profundus</name>
    <dbReference type="NCBI Taxonomy" id="1229727"/>
    <lineage>
        <taxon>Bacteria</taxon>
        <taxon>Pseudomonadati</taxon>
        <taxon>Pseudomonadota</taxon>
        <taxon>Alphaproteobacteria</taxon>
        <taxon>Rhodobacterales</taxon>
        <taxon>Roseobacteraceae</taxon>
        <taxon>Salipiger</taxon>
    </lineage>
</organism>
<reference evidence="3 4" key="1">
    <citation type="submission" date="2016-03" db="EMBL/GenBank/DDBJ databases">
        <title>Deep-sea bacteria in the southern Pacific.</title>
        <authorList>
            <person name="Tang K."/>
        </authorList>
    </citation>
    <scope>NUCLEOTIDE SEQUENCE [LARGE SCALE GENOMIC DNA]</scope>
    <source>
        <strain evidence="3 4">JLT2016</strain>
    </source>
</reference>
<accession>A0A1U7D547</accession>
<name>A0A1U7D547_9RHOB</name>